<dbReference type="InterPro" id="IPR001356">
    <property type="entry name" value="HD"/>
</dbReference>
<keyword evidence="9" id="KW-1185">Reference proteome</keyword>
<feature type="compositionally biased region" description="Low complexity" evidence="7">
    <location>
        <begin position="77"/>
        <end position="88"/>
    </location>
</feature>
<dbReference type="Proteomes" id="UP000694843">
    <property type="component" value="Unplaced"/>
</dbReference>
<gene>
    <name evidence="10" type="primary">LOC108681246</name>
</gene>
<organism evidence="9 10">
    <name type="scientific">Hyalella azteca</name>
    <name type="common">Amphipod</name>
    <dbReference type="NCBI Taxonomy" id="294128"/>
    <lineage>
        <taxon>Eukaryota</taxon>
        <taxon>Metazoa</taxon>
        <taxon>Ecdysozoa</taxon>
        <taxon>Arthropoda</taxon>
        <taxon>Crustacea</taxon>
        <taxon>Multicrustacea</taxon>
        <taxon>Malacostraca</taxon>
        <taxon>Eumalacostraca</taxon>
        <taxon>Peracarida</taxon>
        <taxon>Amphipoda</taxon>
        <taxon>Senticaudata</taxon>
        <taxon>Talitrida</taxon>
        <taxon>Talitroidea</taxon>
        <taxon>Hyalellidae</taxon>
        <taxon>Hyalella</taxon>
    </lineage>
</organism>
<feature type="compositionally biased region" description="Low complexity" evidence="7">
    <location>
        <begin position="115"/>
        <end position="137"/>
    </location>
</feature>
<dbReference type="InterPro" id="IPR009057">
    <property type="entry name" value="Homeodomain-like_sf"/>
</dbReference>
<dbReference type="GO" id="GO:0000981">
    <property type="term" value="F:DNA-binding transcription factor activity, RNA polymerase II-specific"/>
    <property type="evidence" value="ECO:0007669"/>
    <property type="project" value="InterPro"/>
</dbReference>
<dbReference type="Gene3D" id="1.10.10.60">
    <property type="entry name" value="Homeodomain-like"/>
    <property type="match status" value="1"/>
</dbReference>
<dbReference type="GO" id="GO:0005634">
    <property type="term" value="C:nucleus"/>
    <property type="evidence" value="ECO:0007669"/>
    <property type="project" value="UniProtKB-SubCell"/>
</dbReference>
<evidence type="ECO:0000313" key="10">
    <source>
        <dbReference type="RefSeq" id="XP_047741412.1"/>
    </source>
</evidence>
<protein>
    <submittedName>
        <fullName evidence="10">Homeobox protein MSH-B</fullName>
    </submittedName>
</protein>
<evidence type="ECO:0000256" key="7">
    <source>
        <dbReference type="SAM" id="MobiDB-lite"/>
    </source>
</evidence>
<dbReference type="GO" id="GO:0000978">
    <property type="term" value="F:RNA polymerase II cis-regulatory region sequence-specific DNA binding"/>
    <property type="evidence" value="ECO:0007669"/>
    <property type="project" value="TreeGrafter"/>
</dbReference>
<feature type="region of interest" description="Disordered" evidence="7">
    <location>
        <begin position="174"/>
        <end position="221"/>
    </location>
</feature>
<name>A0A979FXX4_HYAAZ</name>
<evidence type="ECO:0000256" key="1">
    <source>
        <dbReference type="ARBA" id="ARBA00004123"/>
    </source>
</evidence>
<evidence type="ECO:0000256" key="4">
    <source>
        <dbReference type="ARBA" id="ARBA00023242"/>
    </source>
</evidence>
<dbReference type="AlphaFoldDB" id="A0A979FXX4"/>
<evidence type="ECO:0000256" key="3">
    <source>
        <dbReference type="ARBA" id="ARBA00023155"/>
    </source>
</evidence>
<dbReference type="GeneID" id="108681246"/>
<feature type="DNA-binding region" description="Homeobox" evidence="5">
    <location>
        <begin position="216"/>
        <end position="275"/>
    </location>
</feature>
<sequence length="356" mass="39355">MSSNKSFLIRDLLGDVFLRAACDRLQDSAEKLYSSETNNPRSNETADAFMKQEPSASEKELLDVNNTPSKTPPDCRLTSSPLQSTPSFSLSFPSSEASISFIPIPRIPLTFPQFKPSCSSSSSSPSSPQHQSFSSPQWLPRRRSLSEERCRSASRDEVAREEVPFILDQRAGLSVTEGGTSLEEEDAEGGVNSTTVDSIDSTDGDDTGSSEGRKKPRRRRTAFTHAQLAFLERKFRLQKYLSVADRSDVAEALSLSETQVKTWYQNRRTKWKRQNQMQLDQLRQRSSLSAAGALVDKELSLASGSSSPRTSEATLLSTPTCCPSSYFLPAMDRSCFIATAGLFTRLPHYPPPTCPL</sequence>
<dbReference type="SMART" id="SM00389">
    <property type="entry name" value="HOX"/>
    <property type="match status" value="1"/>
</dbReference>
<feature type="region of interest" description="Disordered" evidence="7">
    <location>
        <begin position="115"/>
        <end position="154"/>
    </location>
</feature>
<dbReference type="CDD" id="cd00086">
    <property type="entry name" value="homeodomain"/>
    <property type="match status" value="1"/>
</dbReference>
<evidence type="ECO:0000256" key="5">
    <source>
        <dbReference type="PROSITE-ProRule" id="PRU00108"/>
    </source>
</evidence>
<comment type="subcellular location">
    <subcellularLocation>
        <location evidence="1 5 6">Nucleus</location>
    </subcellularLocation>
</comment>
<feature type="domain" description="Homeobox" evidence="8">
    <location>
        <begin position="214"/>
        <end position="274"/>
    </location>
</feature>
<keyword evidence="2 5" id="KW-0238">DNA-binding</keyword>
<dbReference type="InterPro" id="IPR020479">
    <property type="entry name" value="HD_metazoa"/>
</dbReference>
<evidence type="ECO:0000259" key="8">
    <source>
        <dbReference type="PROSITE" id="PS50071"/>
    </source>
</evidence>
<evidence type="ECO:0000313" key="9">
    <source>
        <dbReference type="Proteomes" id="UP000694843"/>
    </source>
</evidence>
<feature type="compositionally biased region" description="Polar residues" evidence="7">
    <location>
        <begin position="34"/>
        <end position="45"/>
    </location>
</feature>
<dbReference type="OrthoDB" id="6159439at2759"/>
<evidence type="ECO:0000256" key="6">
    <source>
        <dbReference type="RuleBase" id="RU000682"/>
    </source>
</evidence>
<dbReference type="Pfam" id="PF00046">
    <property type="entry name" value="Homeodomain"/>
    <property type="match status" value="1"/>
</dbReference>
<keyword evidence="4 5" id="KW-0539">Nucleus</keyword>
<feature type="compositionally biased region" description="Basic and acidic residues" evidence="7">
    <location>
        <begin position="144"/>
        <end position="154"/>
    </location>
</feature>
<dbReference type="InterPro" id="IPR050394">
    <property type="entry name" value="Homeobox_NK-like"/>
</dbReference>
<dbReference type="PRINTS" id="PR00024">
    <property type="entry name" value="HOMEOBOX"/>
</dbReference>
<evidence type="ECO:0000256" key="2">
    <source>
        <dbReference type="ARBA" id="ARBA00023125"/>
    </source>
</evidence>
<dbReference type="InterPro" id="IPR017970">
    <property type="entry name" value="Homeobox_CS"/>
</dbReference>
<dbReference type="RefSeq" id="XP_047741412.1">
    <property type="nucleotide sequence ID" value="XM_047885456.1"/>
</dbReference>
<keyword evidence="3 5" id="KW-0371">Homeobox</keyword>
<dbReference type="SUPFAM" id="SSF46689">
    <property type="entry name" value="Homeodomain-like"/>
    <property type="match status" value="1"/>
</dbReference>
<dbReference type="KEGG" id="hazt:108681246"/>
<dbReference type="PANTHER" id="PTHR24340:SF109">
    <property type="entry name" value="BARH LIKE HOMEOBOX 1"/>
    <property type="match status" value="1"/>
</dbReference>
<proteinExistence type="predicted"/>
<feature type="region of interest" description="Disordered" evidence="7">
    <location>
        <begin position="31"/>
        <end position="88"/>
    </location>
</feature>
<reference evidence="10" key="1">
    <citation type="submission" date="2025-08" db="UniProtKB">
        <authorList>
            <consortium name="RefSeq"/>
        </authorList>
    </citation>
    <scope>IDENTIFICATION</scope>
    <source>
        <tissue evidence="10">Whole organism</tissue>
    </source>
</reference>
<dbReference type="PROSITE" id="PS00027">
    <property type="entry name" value="HOMEOBOX_1"/>
    <property type="match status" value="1"/>
</dbReference>
<accession>A0A979FXX4</accession>
<dbReference type="PROSITE" id="PS50071">
    <property type="entry name" value="HOMEOBOX_2"/>
    <property type="match status" value="1"/>
</dbReference>
<dbReference type="GO" id="GO:0030154">
    <property type="term" value="P:cell differentiation"/>
    <property type="evidence" value="ECO:0007669"/>
    <property type="project" value="TreeGrafter"/>
</dbReference>
<dbReference type="PANTHER" id="PTHR24340">
    <property type="entry name" value="HOMEOBOX PROTEIN NKX"/>
    <property type="match status" value="1"/>
</dbReference>